<feature type="compositionally biased region" description="Pro residues" evidence="1">
    <location>
        <begin position="428"/>
        <end position="438"/>
    </location>
</feature>
<evidence type="ECO:0000256" key="1">
    <source>
        <dbReference type="SAM" id="MobiDB-lite"/>
    </source>
</evidence>
<name>A0ABU4VJ57_9ACTN</name>
<dbReference type="PANTHER" id="PTHR33371:SF15">
    <property type="entry name" value="LIPOPROTEIN LPRN"/>
    <property type="match status" value="1"/>
</dbReference>
<evidence type="ECO:0000259" key="2">
    <source>
        <dbReference type="Pfam" id="PF02470"/>
    </source>
</evidence>
<dbReference type="EMBL" id="JAXAVX010000003">
    <property type="protein sequence ID" value="MDX8151724.1"/>
    <property type="molecule type" value="Genomic_DNA"/>
</dbReference>
<evidence type="ECO:0000313" key="4">
    <source>
        <dbReference type="Proteomes" id="UP001277761"/>
    </source>
</evidence>
<accession>A0ABU4VJ57</accession>
<dbReference type="Proteomes" id="UP001277761">
    <property type="component" value="Unassembled WGS sequence"/>
</dbReference>
<reference evidence="3 4" key="1">
    <citation type="submission" date="2023-11" db="EMBL/GenBank/DDBJ databases">
        <authorList>
            <person name="Xu M."/>
            <person name="Jiang T."/>
        </authorList>
    </citation>
    <scope>NUCLEOTIDE SEQUENCE [LARGE SCALE GENOMIC DNA]</scope>
    <source>
        <strain evidence="3 4">SD</strain>
    </source>
</reference>
<organism evidence="3 4">
    <name type="scientific">Patulibacter brassicae</name>
    <dbReference type="NCBI Taxonomy" id="1705717"/>
    <lineage>
        <taxon>Bacteria</taxon>
        <taxon>Bacillati</taxon>
        <taxon>Actinomycetota</taxon>
        <taxon>Thermoleophilia</taxon>
        <taxon>Solirubrobacterales</taxon>
        <taxon>Patulibacteraceae</taxon>
        <taxon>Patulibacter</taxon>
    </lineage>
</organism>
<evidence type="ECO:0000313" key="3">
    <source>
        <dbReference type="EMBL" id="MDX8151724.1"/>
    </source>
</evidence>
<sequence>MSPRATRGGLLLLAGFLALAAAIFLVLGARFGGPAIRVSEPFLLRASLPDGQGLTVRSDVLLRGVRVGHVRTIRRAGGSAALTVAFDVEDVVPRRGTTLRVGTKTALGEAYVDVVPGPRDAAALRSGATLAAGAIRPSVEVDEALEALSPSARRDLAASTRTWGEGTASPEADAEIAGAIAGVRDAVGGLHRLGDVLGGQADDVASIVDAGGRVAGELAARRARLGSLVAGADRTLRATAAGHEDLRATVVEAPRLLRAVRRTLADADPLVPEARRLVADARAAAPDLAAATRRVPAVARDADRVLRGAAGLRRAADPVLDRAPAVLDAAGPVTRLAEPVLANAATMTRYFEPRKRTIAAWFSNTAAIGTNGDAKGRWARFFVFFDPATLLGMKDGLATNAYTGPGDAADNQPYRAGDFPRLRATPAPVSPELPPASR</sequence>
<feature type="domain" description="Mce/MlaD" evidence="2">
    <location>
        <begin position="45"/>
        <end position="117"/>
    </location>
</feature>
<proteinExistence type="predicted"/>
<dbReference type="InterPro" id="IPR003399">
    <property type="entry name" value="Mce/MlaD"/>
</dbReference>
<comment type="caution">
    <text evidence="3">The sequence shown here is derived from an EMBL/GenBank/DDBJ whole genome shotgun (WGS) entry which is preliminary data.</text>
</comment>
<dbReference type="InterPro" id="IPR052336">
    <property type="entry name" value="MlaD_Phospholipid_Transporter"/>
</dbReference>
<feature type="region of interest" description="Disordered" evidence="1">
    <location>
        <begin position="404"/>
        <end position="438"/>
    </location>
</feature>
<dbReference type="RefSeq" id="WP_319953878.1">
    <property type="nucleotide sequence ID" value="NZ_JAXAVX010000003.1"/>
</dbReference>
<keyword evidence="4" id="KW-1185">Reference proteome</keyword>
<dbReference type="PANTHER" id="PTHR33371">
    <property type="entry name" value="INTERMEMBRANE PHOSPHOLIPID TRANSPORT SYSTEM BINDING PROTEIN MLAD-RELATED"/>
    <property type="match status" value="1"/>
</dbReference>
<gene>
    <name evidence="3" type="ORF">SK069_08980</name>
</gene>
<dbReference type="Pfam" id="PF02470">
    <property type="entry name" value="MlaD"/>
    <property type="match status" value="1"/>
</dbReference>
<protein>
    <submittedName>
        <fullName evidence="3">MlaD family protein</fullName>
    </submittedName>
</protein>